<reference evidence="1" key="1">
    <citation type="journal article" date="2018" name="Genome Announc.">
        <title>Ignatzschineria cameli sp. nov., isolated from necrotic foot tissue of dromedaries (Camelus dromedarius) and associated maggots (Wohlfahrtia species) in Dubai.</title>
        <authorList>
            <person name="Tsang C.C."/>
            <person name="Tang J.Y."/>
            <person name="Fong J.Y."/>
            <person name="Kinne J."/>
            <person name="Lee H.H."/>
            <person name="Joseph M."/>
            <person name="Jose S."/>
            <person name="Schuster R.K."/>
            <person name="Tang Y."/>
            <person name="Sivakumar S."/>
            <person name="Chen J.H."/>
            <person name="Teng J.L."/>
            <person name="Lau S.K."/>
            <person name="Wernery U."/>
            <person name="Woo P.C."/>
        </authorList>
    </citation>
    <scope>NUCLEOTIDE SEQUENCE</scope>
    <source>
        <strain evidence="1">UAE-HKU57</strain>
        <strain evidence="2">UAE-HKU58</strain>
    </source>
</reference>
<protein>
    <submittedName>
        <fullName evidence="1">Uncharacterized protein</fullName>
    </submittedName>
</protein>
<dbReference type="EMBL" id="QEWV01000003">
    <property type="protein sequence ID" value="PWD93117.1"/>
    <property type="molecule type" value="Genomic_DNA"/>
</dbReference>
<dbReference type="Proteomes" id="UP000245059">
    <property type="component" value="Unassembled WGS sequence"/>
</dbReference>
<evidence type="ECO:0000313" key="2">
    <source>
        <dbReference type="EMBL" id="PWD93117.1"/>
    </source>
</evidence>
<name>A0A2U2AT28_9GAMM</name>
<dbReference type="EMBL" id="QEWW01000001">
    <property type="protein sequence ID" value="PWD87872.1"/>
    <property type="molecule type" value="Genomic_DNA"/>
</dbReference>
<accession>A0A2U2AT28</accession>
<organism evidence="1 3">
    <name type="scientific">Ignatzschineria cameli</name>
    <dbReference type="NCBI Taxonomy" id="2182793"/>
    <lineage>
        <taxon>Bacteria</taxon>
        <taxon>Pseudomonadati</taxon>
        <taxon>Pseudomonadota</taxon>
        <taxon>Gammaproteobacteria</taxon>
        <taxon>Cardiobacteriales</taxon>
        <taxon>Ignatzschineriaceae</taxon>
        <taxon>Ignatzschineria</taxon>
    </lineage>
</organism>
<evidence type="ECO:0000313" key="1">
    <source>
        <dbReference type="EMBL" id="PWD87872.1"/>
    </source>
</evidence>
<evidence type="ECO:0000313" key="4">
    <source>
        <dbReference type="Proteomes" id="UP000245217"/>
    </source>
</evidence>
<gene>
    <name evidence="1" type="ORF">DC077_00900</name>
    <name evidence="2" type="ORF">DC078_04690</name>
</gene>
<proteinExistence type="predicted"/>
<keyword evidence="4" id="KW-1185">Reference proteome</keyword>
<dbReference type="Proteomes" id="UP000245217">
    <property type="component" value="Unassembled WGS sequence"/>
</dbReference>
<comment type="caution">
    <text evidence="1">The sequence shown here is derived from an EMBL/GenBank/DDBJ whole genome shotgun (WGS) entry which is preliminary data.</text>
</comment>
<evidence type="ECO:0000313" key="3">
    <source>
        <dbReference type="Proteomes" id="UP000245059"/>
    </source>
</evidence>
<sequence>MPNAGSWDCAALFIGEIGWSDKYLCDQKGENHLLQDNFCNSEEKSLLLRSIRCIDLFKR</sequence>
<reference evidence="3 4" key="2">
    <citation type="submission" date="2018-05" db="EMBL/GenBank/DDBJ databases">
        <title>Ignatzschineria dubaiensis sp. nov., isolated from necrotic foot tissues of dromedaries (Camelus dromedarius) and associated maggots in Dubai, United Arab Emirates.</title>
        <authorList>
            <person name="Tsang C.C."/>
            <person name="Tang J.Y.M."/>
            <person name="Fong J.Y.H."/>
            <person name="Kinne J."/>
            <person name="Lee H.H."/>
            <person name="Joseph M."/>
            <person name="Jose S."/>
            <person name="Schuster R.K."/>
            <person name="Tang Y."/>
            <person name="Sivakumar S."/>
            <person name="Chen J.H.K."/>
            <person name="Teng J.L.L."/>
            <person name="Lau S.K.P."/>
            <person name="Wernery U."/>
            <person name="Woo P.C.Y."/>
        </authorList>
    </citation>
    <scope>NUCLEOTIDE SEQUENCE [LARGE SCALE GENOMIC DNA]</scope>
    <source>
        <strain evidence="3">UAE-HKU57</strain>
        <strain evidence="4">UAE-HKU58</strain>
    </source>
</reference>
<dbReference type="AlphaFoldDB" id="A0A2U2AT28"/>